<feature type="compositionally biased region" description="Polar residues" evidence="5">
    <location>
        <begin position="325"/>
        <end position="336"/>
    </location>
</feature>
<dbReference type="GO" id="GO:0004713">
    <property type="term" value="F:protein tyrosine kinase activity"/>
    <property type="evidence" value="ECO:0007669"/>
    <property type="project" value="InterPro"/>
</dbReference>
<dbReference type="AlphaFoldDB" id="A0A9Q0ZTZ6"/>
<dbReference type="PROSITE" id="PS50011">
    <property type="entry name" value="PROTEIN_KINASE_DOM"/>
    <property type="match status" value="1"/>
</dbReference>
<feature type="compositionally biased region" description="Low complexity" evidence="5">
    <location>
        <begin position="303"/>
        <end position="312"/>
    </location>
</feature>
<feature type="domain" description="Protein kinase" evidence="8">
    <location>
        <begin position="188"/>
        <end position="336"/>
    </location>
</feature>
<keyword evidence="6" id="KW-0812">Transmembrane</keyword>
<keyword evidence="3 4" id="KW-0067">ATP-binding</keyword>
<reference evidence="9" key="2">
    <citation type="journal article" date="2023" name="Int. J. Mol. Sci.">
        <title>De Novo Assembly and Annotation of 11 Diverse Shrub Willow (Salix) Genomes Reveals Novel Gene Organization in Sex-Linked Regions.</title>
        <authorList>
            <person name="Hyden B."/>
            <person name="Feng K."/>
            <person name="Yates T.B."/>
            <person name="Jawdy S."/>
            <person name="Cereghino C."/>
            <person name="Smart L.B."/>
            <person name="Muchero W."/>
        </authorList>
    </citation>
    <scope>NUCLEOTIDE SEQUENCE</scope>
    <source>
        <tissue evidence="9">Shoot tip</tissue>
    </source>
</reference>
<evidence type="ECO:0000256" key="1">
    <source>
        <dbReference type="ARBA" id="ARBA00022527"/>
    </source>
</evidence>
<feature type="chain" id="PRO_5040200379" description="Protein kinase domain-containing protein" evidence="7">
    <location>
        <begin position="24"/>
        <end position="336"/>
    </location>
</feature>
<dbReference type="InterPro" id="IPR020635">
    <property type="entry name" value="Tyr_kinase_cat_dom"/>
</dbReference>
<keyword evidence="6" id="KW-0472">Membrane</keyword>
<evidence type="ECO:0000256" key="5">
    <source>
        <dbReference type="SAM" id="MobiDB-lite"/>
    </source>
</evidence>
<dbReference type="GO" id="GO:0004674">
    <property type="term" value="F:protein serine/threonine kinase activity"/>
    <property type="evidence" value="ECO:0007669"/>
    <property type="project" value="UniProtKB-KW"/>
</dbReference>
<comment type="caution">
    <text evidence="9">The sequence shown here is derived from an EMBL/GenBank/DDBJ whole genome shotgun (WGS) entry which is preliminary data.</text>
</comment>
<dbReference type="InterPro" id="IPR001245">
    <property type="entry name" value="Ser-Thr/Tyr_kinase_cat_dom"/>
</dbReference>
<evidence type="ECO:0000256" key="4">
    <source>
        <dbReference type="PROSITE-ProRule" id="PRU10141"/>
    </source>
</evidence>
<feature type="transmembrane region" description="Helical" evidence="6">
    <location>
        <begin position="98"/>
        <end position="121"/>
    </location>
</feature>
<feature type="compositionally biased region" description="Polar residues" evidence="5">
    <location>
        <begin position="85"/>
        <end position="95"/>
    </location>
</feature>
<dbReference type="InterPro" id="IPR011009">
    <property type="entry name" value="Kinase-like_dom_sf"/>
</dbReference>
<evidence type="ECO:0000256" key="7">
    <source>
        <dbReference type="SAM" id="SignalP"/>
    </source>
</evidence>
<dbReference type="GO" id="GO:0005524">
    <property type="term" value="F:ATP binding"/>
    <property type="evidence" value="ECO:0007669"/>
    <property type="project" value="UniProtKB-UniRule"/>
</dbReference>
<keyword evidence="1" id="KW-0723">Serine/threonine-protein kinase</keyword>
<keyword evidence="1" id="KW-0808">Transferase</keyword>
<proteinExistence type="predicted"/>
<dbReference type="InterPro" id="IPR000719">
    <property type="entry name" value="Prot_kinase_dom"/>
</dbReference>
<feature type="binding site" evidence="4">
    <location>
        <position position="217"/>
    </location>
    <ligand>
        <name>ATP</name>
        <dbReference type="ChEBI" id="CHEBI:30616"/>
    </ligand>
</feature>
<dbReference type="FunFam" id="3.30.200.20:FF:000645">
    <property type="entry name" value="Receptor-like protein kinase FERONIA"/>
    <property type="match status" value="1"/>
</dbReference>
<dbReference type="Pfam" id="PF07714">
    <property type="entry name" value="PK_Tyr_Ser-Thr"/>
    <property type="match status" value="1"/>
</dbReference>
<accession>A0A9Q0ZTZ6</accession>
<dbReference type="EMBL" id="JAPFFM010000009">
    <property type="protein sequence ID" value="KAJ6746865.1"/>
    <property type="molecule type" value="Genomic_DNA"/>
</dbReference>
<feature type="region of interest" description="Disordered" evidence="5">
    <location>
        <begin position="57"/>
        <end position="95"/>
    </location>
</feature>
<dbReference type="InterPro" id="IPR017441">
    <property type="entry name" value="Protein_kinase_ATP_BS"/>
</dbReference>
<protein>
    <recommendedName>
        <fullName evidence="8">Protein kinase domain-containing protein</fullName>
    </recommendedName>
</protein>
<sequence length="336" mass="35703">MDKCFCVSVFVSLCLLYFQVVFAANYVPTEKILLDCGADSDQPDSDGRDWTSDRGSLFLSSSANSSTATASTQDPSEEIDPTKARPSSGSGQSKSPTAIIAGVVSGGVVLAIVIGFCVLAASRRRSRHGKEQSSSDGPSGWLPLSLYGNSHSASSAKTNTTGSYTSSLPSNLCRHFSFAEIKAATKNFDEALLLGVGGFGKVYKGEIDGGTTEVAIKRANPLSEQGVHEFQTEIELLSKLRHRHLVSLIGCCEENTEMILVYDYMAYGTLHEEVPFNAAYKGKKDPDVSLGYDGNVTDSRSSGISMSIGGRSVASEDSDGLTPSAVFSQIMNPKGR</sequence>
<dbReference type="SMART" id="SM00219">
    <property type="entry name" value="TyrKc"/>
    <property type="match status" value="1"/>
</dbReference>
<keyword evidence="7" id="KW-0732">Signal</keyword>
<evidence type="ECO:0000256" key="3">
    <source>
        <dbReference type="ARBA" id="ARBA00022840"/>
    </source>
</evidence>
<dbReference type="Gene3D" id="3.30.200.20">
    <property type="entry name" value="Phosphorylase Kinase, domain 1"/>
    <property type="match status" value="1"/>
</dbReference>
<gene>
    <name evidence="9" type="ORF">OIU74_029347</name>
</gene>
<keyword evidence="10" id="KW-1185">Reference proteome</keyword>
<dbReference type="Proteomes" id="UP001151752">
    <property type="component" value="Chromosome 6"/>
</dbReference>
<feature type="compositionally biased region" description="Low complexity" evidence="5">
    <location>
        <begin position="60"/>
        <end position="72"/>
    </location>
</feature>
<keyword evidence="6" id="KW-1133">Transmembrane helix</keyword>
<dbReference type="PROSITE" id="PS00107">
    <property type="entry name" value="PROTEIN_KINASE_ATP"/>
    <property type="match status" value="1"/>
</dbReference>
<keyword evidence="1" id="KW-0418">Kinase</keyword>
<reference evidence="9" key="1">
    <citation type="submission" date="2022-11" db="EMBL/GenBank/DDBJ databases">
        <authorList>
            <person name="Hyden B.L."/>
            <person name="Feng K."/>
            <person name="Yates T."/>
            <person name="Jawdy S."/>
            <person name="Smart L.B."/>
            <person name="Muchero W."/>
        </authorList>
    </citation>
    <scope>NUCLEOTIDE SEQUENCE</scope>
    <source>
        <tissue evidence="9">Shoot tip</tissue>
    </source>
</reference>
<name>A0A9Q0ZTZ6_9ROSI</name>
<evidence type="ECO:0000256" key="6">
    <source>
        <dbReference type="SAM" id="Phobius"/>
    </source>
</evidence>
<dbReference type="SUPFAM" id="SSF56112">
    <property type="entry name" value="Protein kinase-like (PK-like)"/>
    <property type="match status" value="1"/>
</dbReference>
<dbReference type="PANTHER" id="PTHR47989">
    <property type="entry name" value="OS01G0750732 PROTEIN"/>
    <property type="match status" value="1"/>
</dbReference>
<feature type="signal peptide" evidence="7">
    <location>
        <begin position="1"/>
        <end position="23"/>
    </location>
</feature>
<keyword evidence="2 4" id="KW-0547">Nucleotide-binding</keyword>
<evidence type="ECO:0000313" key="9">
    <source>
        <dbReference type="EMBL" id="KAJ6746865.1"/>
    </source>
</evidence>
<evidence type="ECO:0000313" key="10">
    <source>
        <dbReference type="Proteomes" id="UP001151752"/>
    </source>
</evidence>
<dbReference type="PANTHER" id="PTHR47989:SF62">
    <property type="entry name" value="OS05G0423500 PROTEIN"/>
    <property type="match status" value="1"/>
</dbReference>
<evidence type="ECO:0000256" key="2">
    <source>
        <dbReference type="ARBA" id="ARBA00022741"/>
    </source>
</evidence>
<organism evidence="9 10">
    <name type="scientific">Salix koriyanagi</name>
    <dbReference type="NCBI Taxonomy" id="2511006"/>
    <lineage>
        <taxon>Eukaryota</taxon>
        <taxon>Viridiplantae</taxon>
        <taxon>Streptophyta</taxon>
        <taxon>Embryophyta</taxon>
        <taxon>Tracheophyta</taxon>
        <taxon>Spermatophyta</taxon>
        <taxon>Magnoliopsida</taxon>
        <taxon>eudicotyledons</taxon>
        <taxon>Gunneridae</taxon>
        <taxon>Pentapetalae</taxon>
        <taxon>rosids</taxon>
        <taxon>fabids</taxon>
        <taxon>Malpighiales</taxon>
        <taxon>Salicaceae</taxon>
        <taxon>Saliceae</taxon>
        <taxon>Salix</taxon>
    </lineage>
</organism>
<evidence type="ECO:0000259" key="8">
    <source>
        <dbReference type="PROSITE" id="PS50011"/>
    </source>
</evidence>
<feature type="region of interest" description="Disordered" evidence="5">
    <location>
        <begin position="303"/>
        <end position="336"/>
    </location>
</feature>